<dbReference type="OrthoDB" id="9803256at2"/>
<dbReference type="CDD" id="cd06267">
    <property type="entry name" value="PBP1_LacI_sugar_binding-like"/>
    <property type="match status" value="1"/>
</dbReference>
<dbReference type="EMBL" id="CP024091">
    <property type="protein sequence ID" value="ATP55151.1"/>
    <property type="molecule type" value="Genomic_DNA"/>
</dbReference>
<dbReference type="SMART" id="SM00354">
    <property type="entry name" value="HTH_LACI"/>
    <property type="match status" value="1"/>
</dbReference>
<dbReference type="PROSITE" id="PS50932">
    <property type="entry name" value="HTH_LACI_2"/>
    <property type="match status" value="1"/>
</dbReference>
<dbReference type="AlphaFoldDB" id="A0A2D1U0N1"/>
<reference evidence="5 6" key="1">
    <citation type="submission" date="2017-10" db="EMBL/GenBank/DDBJ databases">
        <title>Whole genome of Pedobacter ginsengisoli T01R-27 isolated from tomato rhizosphere.</title>
        <authorList>
            <person name="Weon H.-Y."/>
            <person name="Lee S.A."/>
            <person name="Sang M.K."/>
            <person name="Song J."/>
        </authorList>
    </citation>
    <scope>NUCLEOTIDE SEQUENCE [LARGE SCALE GENOMIC DNA]</scope>
    <source>
        <strain evidence="5 6">T01R-27</strain>
    </source>
</reference>
<dbReference type="RefSeq" id="WP_099437105.1">
    <property type="nucleotide sequence ID" value="NZ_CP024091.1"/>
</dbReference>
<evidence type="ECO:0000259" key="4">
    <source>
        <dbReference type="PROSITE" id="PS50932"/>
    </source>
</evidence>
<name>A0A2D1U0N1_9SPHI</name>
<keyword evidence="2" id="KW-0238">DNA-binding</keyword>
<dbReference type="InterPro" id="IPR000843">
    <property type="entry name" value="HTH_LacI"/>
</dbReference>
<sequence length="350" mass="38994">MRKINFGVLTIKDIAKALNVSVSSVSKALKDSHEISEKTRKLIQDYAKKHNFQPNPMAQSLRHGNSRSIGIVVPEIDNPFFSQVINGIESIANKKQYNISISQTHESYEVEKRNIQHLTTRAITGLLISLSAETKNIDHIKALHVQGLPIVFFDRVNEEINTHKVVVNNFQGAYDGTTELIKSGYKRIAHITSSRNSFVTSERLKGYRAALKENNIKPQAAYVKYCAHSGREPDEIGTAIDELLKTDNKPDAIFTASDRITTTTLSMLNKRGISIPNEMALLGFTNTQFASDLNPSLSTVFQPGFEMGERAMEMLIGIIESKRPIEEFQTTELPAIVIGRNSSLPIISLP</sequence>
<dbReference type="Proteomes" id="UP000223749">
    <property type="component" value="Chromosome"/>
</dbReference>
<dbReference type="Pfam" id="PF00532">
    <property type="entry name" value="Peripla_BP_1"/>
    <property type="match status" value="1"/>
</dbReference>
<dbReference type="KEGG" id="pgs:CPT03_01050"/>
<evidence type="ECO:0000256" key="2">
    <source>
        <dbReference type="ARBA" id="ARBA00023125"/>
    </source>
</evidence>
<dbReference type="GO" id="GO:0000976">
    <property type="term" value="F:transcription cis-regulatory region binding"/>
    <property type="evidence" value="ECO:0007669"/>
    <property type="project" value="TreeGrafter"/>
</dbReference>
<dbReference type="Gene3D" id="1.10.260.40">
    <property type="entry name" value="lambda repressor-like DNA-binding domains"/>
    <property type="match status" value="1"/>
</dbReference>
<dbReference type="InterPro" id="IPR010982">
    <property type="entry name" value="Lambda_DNA-bd_dom_sf"/>
</dbReference>
<evidence type="ECO:0000256" key="3">
    <source>
        <dbReference type="ARBA" id="ARBA00023163"/>
    </source>
</evidence>
<dbReference type="InterPro" id="IPR028082">
    <property type="entry name" value="Peripla_BP_I"/>
</dbReference>
<dbReference type="SUPFAM" id="SSF53822">
    <property type="entry name" value="Periplasmic binding protein-like I"/>
    <property type="match status" value="1"/>
</dbReference>
<evidence type="ECO:0000313" key="5">
    <source>
        <dbReference type="EMBL" id="ATP55151.1"/>
    </source>
</evidence>
<keyword evidence="6" id="KW-1185">Reference proteome</keyword>
<evidence type="ECO:0000256" key="1">
    <source>
        <dbReference type="ARBA" id="ARBA00023015"/>
    </source>
</evidence>
<dbReference type="Gene3D" id="3.40.50.2300">
    <property type="match status" value="2"/>
</dbReference>
<keyword evidence="1" id="KW-0805">Transcription regulation</keyword>
<dbReference type="CDD" id="cd01392">
    <property type="entry name" value="HTH_LacI"/>
    <property type="match status" value="1"/>
</dbReference>
<protein>
    <submittedName>
        <fullName evidence="5">LacI family transcriptional regulator</fullName>
    </submittedName>
</protein>
<evidence type="ECO:0000313" key="6">
    <source>
        <dbReference type="Proteomes" id="UP000223749"/>
    </source>
</evidence>
<dbReference type="PANTHER" id="PTHR30146:SF109">
    <property type="entry name" value="HTH-TYPE TRANSCRIPTIONAL REGULATOR GALS"/>
    <property type="match status" value="1"/>
</dbReference>
<organism evidence="5 6">
    <name type="scientific">Pedobacter ginsengisoli</name>
    <dbReference type="NCBI Taxonomy" id="363852"/>
    <lineage>
        <taxon>Bacteria</taxon>
        <taxon>Pseudomonadati</taxon>
        <taxon>Bacteroidota</taxon>
        <taxon>Sphingobacteriia</taxon>
        <taxon>Sphingobacteriales</taxon>
        <taxon>Sphingobacteriaceae</taxon>
        <taxon>Pedobacter</taxon>
    </lineage>
</organism>
<gene>
    <name evidence="5" type="ORF">CPT03_01050</name>
</gene>
<dbReference type="SUPFAM" id="SSF47413">
    <property type="entry name" value="lambda repressor-like DNA-binding domains"/>
    <property type="match status" value="1"/>
</dbReference>
<proteinExistence type="predicted"/>
<feature type="domain" description="HTH lacI-type" evidence="4">
    <location>
        <begin position="9"/>
        <end position="63"/>
    </location>
</feature>
<dbReference type="PANTHER" id="PTHR30146">
    <property type="entry name" value="LACI-RELATED TRANSCRIPTIONAL REPRESSOR"/>
    <property type="match status" value="1"/>
</dbReference>
<keyword evidence="3" id="KW-0804">Transcription</keyword>
<dbReference type="InterPro" id="IPR001761">
    <property type="entry name" value="Peripla_BP/Lac1_sug-bd_dom"/>
</dbReference>
<dbReference type="GO" id="GO:0003700">
    <property type="term" value="F:DNA-binding transcription factor activity"/>
    <property type="evidence" value="ECO:0007669"/>
    <property type="project" value="TreeGrafter"/>
</dbReference>
<accession>A0A2D1U0N1</accession>
<dbReference type="Pfam" id="PF00356">
    <property type="entry name" value="LacI"/>
    <property type="match status" value="1"/>
</dbReference>